<evidence type="ECO:0000313" key="2">
    <source>
        <dbReference type="EMBL" id="VUZ39527.1"/>
    </source>
</evidence>
<dbReference type="AlphaFoldDB" id="A0A564XXB1"/>
<dbReference type="EMBL" id="CABIJS010000238">
    <property type="protein sequence ID" value="VUZ47434.1"/>
    <property type="molecule type" value="Genomic_DNA"/>
</dbReference>
<evidence type="ECO:0000313" key="4">
    <source>
        <dbReference type="Proteomes" id="UP000321570"/>
    </source>
</evidence>
<evidence type="ECO:0000313" key="1">
    <source>
        <dbReference type="EMBL" id="VUZ39526.1"/>
    </source>
</evidence>
<gene>
    <name evidence="3" type="ORF">WMSIL1_LOCUS7014</name>
    <name evidence="2" type="ORF">WMSIL1_LOCUS801</name>
    <name evidence="1" type="ORF">WMSIL1_LOCUS805</name>
</gene>
<reference evidence="1 4" key="1">
    <citation type="submission" date="2019-07" db="EMBL/GenBank/DDBJ databases">
        <authorList>
            <person name="Jastrzebski P J."/>
            <person name="Paukszto L."/>
            <person name="Jastrzebski P J."/>
        </authorList>
    </citation>
    <scope>NUCLEOTIDE SEQUENCE [LARGE SCALE GENOMIC DNA]</scope>
    <source>
        <strain evidence="1 4">WMS-il1</strain>
    </source>
</reference>
<evidence type="ECO:0000313" key="3">
    <source>
        <dbReference type="EMBL" id="VUZ47434.1"/>
    </source>
</evidence>
<proteinExistence type="predicted"/>
<dbReference type="EMBL" id="CABIJS010000018">
    <property type="protein sequence ID" value="VUZ39527.1"/>
    <property type="molecule type" value="Genomic_DNA"/>
</dbReference>
<keyword evidence="4" id="KW-1185">Reference proteome</keyword>
<accession>A0A564XXB1</accession>
<protein>
    <submittedName>
        <fullName evidence="1">Uncharacterized protein</fullName>
    </submittedName>
</protein>
<organism evidence="1 4">
    <name type="scientific">Hymenolepis diminuta</name>
    <name type="common">Rat tapeworm</name>
    <dbReference type="NCBI Taxonomy" id="6216"/>
    <lineage>
        <taxon>Eukaryota</taxon>
        <taxon>Metazoa</taxon>
        <taxon>Spiralia</taxon>
        <taxon>Lophotrochozoa</taxon>
        <taxon>Platyhelminthes</taxon>
        <taxon>Cestoda</taxon>
        <taxon>Eucestoda</taxon>
        <taxon>Cyclophyllidea</taxon>
        <taxon>Hymenolepididae</taxon>
        <taxon>Hymenolepis</taxon>
    </lineage>
</organism>
<dbReference type="Proteomes" id="UP000321570">
    <property type="component" value="Unassembled WGS sequence"/>
</dbReference>
<sequence length="61" mass="6834">MLTNFEPRVFDLLPSMRANSDASFSFLVSNPPAVLRFDLDFCQSCTQILMAECLMADSNLV</sequence>
<name>A0A564XXB1_HYMDI</name>
<dbReference type="EMBL" id="CABIJS010000018">
    <property type="protein sequence ID" value="VUZ39526.1"/>
    <property type="molecule type" value="Genomic_DNA"/>
</dbReference>